<name>A0A316W9P1_9FLAO</name>
<gene>
    <name evidence="1" type="ORF">C1634_025240</name>
</gene>
<evidence type="ECO:0000313" key="1">
    <source>
        <dbReference type="EMBL" id="PWN57957.1"/>
    </source>
</evidence>
<accession>A0A316W9P1</accession>
<organism evidence="1 2">
    <name type="scientific">Chryseobacterium viscerum</name>
    <dbReference type="NCBI Taxonomy" id="1037377"/>
    <lineage>
        <taxon>Bacteria</taxon>
        <taxon>Pseudomonadati</taxon>
        <taxon>Bacteroidota</taxon>
        <taxon>Flavobacteriia</taxon>
        <taxon>Flavobacteriales</taxon>
        <taxon>Weeksellaceae</taxon>
        <taxon>Chryseobacterium group</taxon>
        <taxon>Chryseobacterium</taxon>
    </lineage>
</organism>
<dbReference type="RefSeq" id="WP_103235492.1">
    <property type="nucleotide sequence ID" value="NZ_PPEG02000016.1"/>
</dbReference>
<reference evidence="1 2" key="1">
    <citation type="submission" date="2018-04" db="EMBL/GenBank/DDBJ databases">
        <title>Chryseobacterium oncorhynchi 701B-08T from rainbow trout, and Chryseobacterium viscerum 687B-08T from diseased fish.</title>
        <authorList>
            <person name="Jeong J.-J."/>
            <person name="Lee Y.J."/>
            <person name="Pathiraja D."/>
            <person name="Park B."/>
            <person name="Choi I.-G."/>
            <person name="Kim K.D."/>
        </authorList>
    </citation>
    <scope>NUCLEOTIDE SEQUENCE [LARGE SCALE GENOMIC DNA]</scope>
    <source>
        <strain evidence="1 2">687B-08</strain>
    </source>
</reference>
<dbReference type="EMBL" id="PPEG02000016">
    <property type="protein sequence ID" value="PWN57957.1"/>
    <property type="molecule type" value="Genomic_DNA"/>
</dbReference>
<dbReference type="Proteomes" id="UP000236413">
    <property type="component" value="Unassembled WGS sequence"/>
</dbReference>
<evidence type="ECO:0000313" key="2">
    <source>
        <dbReference type="Proteomes" id="UP000236413"/>
    </source>
</evidence>
<comment type="caution">
    <text evidence="1">The sequence shown here is derived from an EMBL/GenBank/DDBJ whole genome shotgun (WGS) entry which is preliminary data.</text>
</comment>
<proteinExistence type="predicted"/>
<protein>
    <submittedName>
        <fullName evidence="1">Uncharacterized protein</fullName>
    </submittedName>
</protein>
<dbReference type="AlphaFoldDB" id="A0A316W9P1"/>
<sequence length="99" mass="11665">MKKEDFYKIYLPALEKAFQNDSINFGFYVKSPEDYLDDEPADKIEQYLKEHKAEFPEKGAYYFDAKSHNFPSVQDLSIDCYKADLMAEISKIKKEFSIN</sequence>